<dbReference type="Gene3D" id="2.60.40.10">
    <property type="entry name" value="Immunoglobulins"/>
    <property type="match status" value="1"/>
</dbReference>
<dbReference type="PROSITE" id="PS00290">
    <property type="entry name" value="IG_MHC"/>
    <property type="match status" value="1"/>
</dbReference>
<dbReference type="SMART" id="SM00407">
    <property type="entry name" value="IGc1"/>
    <property type="match status" value="1"/>
</dbReference>
<dbReference type="PANTHER" id="PTHR19944">
    <property type="entry name" value="MHC CLASS II-RELATED"/>
    <property type="match status" value="1"/>
</dbReference>
<proteinExistence type="predicted"/>
<keyword evidence="5" id="KW-1185">Reference proteome</keyword>
<keyword evidence="2" id="KW-0812">Transmembrane</keyword>
<dbReference type="InterPro" id="IPR050160">
    <property type="entry name" value="MHC/Immunoglobulin"/>
</dbReference>
<dbReference type="InterPro" id="IPR003006">
    <property type="entry name" value="Ig/MHC_CS"/>
</dbReference>
<evidence type="ECO:0000313" key="4">
    <source>
        <dbReference type="Ensembl" id="ENSNFUP00015022690.1"/>
    </source>
</evidence>
<protein>
    <submittedName>
        <fullName evidence="4">Si:busm1-194e12.8</fullName>
    </submittedName>
</protein>
<sequence>MVEEQKRGQDQWYRQRLECWRIYWFELPIIWHWLGVGPGTGGSDEVDDELVVVAGETGHAEGNGLDMISYLKGKPPHACSLFTCLNPSPDPPSSLIIYPRDDVEPGQENVLLCQTSGFYPAPVNLSWTKNNREVTEGTSINVPYPNKDGSFTQISRLVFIPKLGDIYSCTVEHVALEEPLTRTWDVQEDDPQPGIGPAVFCAVGLIIGLFGVAIGTFFLIKGNECS</sequence>
<reference evidence="4" key="2">
    <citation type="submission" date="2025-09" db="UniProtKB">
        <authorList>
            <consortium name="Ensembl"/>
        </authorList>
    </citation>
    <scope>IDENTIFICATION</scope>
</reference>
<dbReference type="InterPro" id="IPR007110">
    <property type="entry name" value="Ig-like_dom"/>
</dbReference>
<dbReference type="Pfam" id="PF07654">
    <property type="entry name" value="C1-set"/>
    <property type="match status" value="1"/>
</dbReference>
<keyword evidence="1" id="KW-0393">Immunoglobulin domain</keyword>
<feature type="transmembrane region" description="Helical" evidence="2">
    <location>
        <begin position="195"/>
        <end position="220"/>
    </location>
</feature>
<reference evidence="4" key="1">
    <citation type="submission" date="2025-08" db="UniProtKB">
        <authorList>
            <consortium name="Ensembl"/>
        </authorList>
    </citation>
    <scope>IDENTIFICATION</scope>
</reference>
<dbReference type="InterPro" id="IPR003597">
    <property type="entry name" value="Ig_C1-set"/>
</dbReference>
<dbReference type="SUPFAM" id="SSF48726">
    <property type="entry name" value="Immunoglobulin"/>
    <property type="match status" value="1"/>
</dbReference>
<dbReference type="Proteomes" id="UP000694548">
    <property type="component" value="Unassembled WGS sequence"/>
</dbReference>
<name>A0A8C6NSK0_NOTFU</name>
<keyword evidence="2" id="KW-1133">Transmembrane helix</keyword>
<evidence type="ECO:0000259" key="3">
    <source>
        <dbReference type="PROSITE" id="PS50835"/>
    </source>
</evidence>
<evidence type="ECO:0000256" key="2">
    <source>
        <dbReference type="SAM" id="Phobius"/>
    </source>
</evidence>
<dbReference type="PROSITE" id="PS50835">
    <property type="entry name" value="IG_LIKE"/>
    <property type="match status" value="1"/>
</dbReference>
<dbReference type="Ensembl" id="ENSNFUT00015023729.1">
    <property type="protein sequence ID" value="ENSNFUP00015022690.1"/>
    <property type="gene ID" value="ENSNFUG00015010961.1"/>
</dbReference>
<dbReference type="AlphaFoldDB" id="A0A8C6NSK0"/>
<keyword evidence="2" id="KW-0472">Membrane</keyword>
<organism evidence="4 5">
    <name type="scientific">Nothobranchius furzeri</name>
    <name type="common">Turquoise killifish</name>
    <dbReference type="NCBI Taxonomy" id="105023"/>
    <lineage>
        <taxon>Eukaryota</taxon>
        <taxon>Metazoa</taxon>
        <taxon>Chordata</taxon>
        <taxon>Craniata</taxon>
        <taxon>Vertebrata</taxon>
        <taxon>Euteleostomi</taxon>
        <taxon>Actinopterygii</taxon>
        <taxon>Neopterygii</taxon>
        <taxon>Teleostei</taxon>
        <taxon>Neoteleostei</taxon>
        <taxon>Acanthomorphata</taxon>
        <taxon>Ovalentaria</taxon>
        <taxon>Atherinomorphae</taxon>
        <taxon>Cyprinodontiformes</taxon>
        <taxon>Nothobranchiidae</taxon>
        <taxon>Nothobranchius</taxon>
    </lineage>
</organism>
<dbReference type="InterPro" id="IPR036179">
    <property type="entry name" value="Ig-like_dom_sf"/>
</dbReference>
<dbReference type="InterPro" id="IPR013783">
    <property type="entry name" value="Ig-like_fold"/>
</dbReference>
<accession>A0A8C6NSK0</accession>
<evidence type="ECO:0000313" key="5">
    <source>
        <dbReference type="Proteomes" id="UP000694548"/>
    </source>
</evidence>
<dbReference type="GeneTree" id="ENSGT00940000161847"/>
<evidence type="ECO:0000256" key="1">
    <source>
        <dbReference type="ARBA" id="ARBA00023319"/>
    </source>
</evidence>
<feature type="domain" description="Ig-like" evidence="3">
    <location>
        <begin position="92"/>
        <end position="181"/>
    </location>
</feature>
<dbReference type="PANTHER" id="PTHR19944:SF86">
    <property type="entry name" value="HLA CLASS II HISTOCOMPATIBILITY ANTIGEN, DR ALPHA CHAIN"/>
    <property type="match status" value="1"/>
</dbReference>